<sequence>MVQYGEGIRTARGQEAVYAAHDHERKKMTISEGYSGRRFQAEITGAVFAKSIEGIFRKVPFGKINPVAKTRREALRIAKDTCGNGDGYVAIKIRKI</sequence>
<dbReference type="AlphaFoldDB" id="A0A1G2L3U8"/>
<dbReference type="EMBL" id="MHQO01000033">
    <property type="protein sequence ID" value="OHA06373.1"/>
    <property type="molecule type" value="Genomic_DNA"/>
</dbReference>
<gene>
    <name evidence="1" type="ORF">A2934_00660</name>
</gene>
<evidence type="ECO:0000313" key="1">
    <source>
        <dbReference type="EMBL" id="OHA06373.1"/>
    </source>
</evidence>
<reference evidence="1 2" key="1">
    <citation type="journal article" date="2016" name="Nat. Commun.">
        <title>Thousands of microbial genomes shed light on interconnected biogeochemical processes in an aquifer system.</title>
        <authorList>
            <person name="Anantharaman K."/>
            <person name="Brown C.T."/>
            <person name="Hug L.A."/>
            <person name="Sharon I."/>
            <person name="Castelle C.J."/>
            <person name="Probst A.J."/>
            <person name="Thomas B.C."/>
            <person name="Singh A."/>
            <person name="Wilkins M.J."/>
            <person name="Karaoz U."/>
            <person name="Brodie E.L."/>
            <person name="Williams K.H."/>
            <person name="Hubbard S.S."/>
            <person name="Banfield J.F."/>
        </authorList>
    </citation>
    <scope>NUCLEOTIDE SEQUENCE [LARGE SCALE GENOMIC DNA]</scope>
</reference>
<accession>A0A1G2L3U8</accession>
<comment type="caution">
    <text evidence="1">The sequence shown here is derived from an EMBL/GenBank/DDBJ whole genome shotgun (WGS) entry which is preliminary data.</text>
</comment>
<evidence type="ECO:0000313" key="2">
    <source>
        <dbReference type="Proteomes" id="UP000177982"/>
    </source>
</evidence>
<proteinExistence type="predicted"/>
<protein>
    <submittedName>
        <fullName evidence="1">Uncharacterized protein</fullName>
    </submittedName>
</protein>
<dbReference type="Proteomes" id="UP000177982">
    <property type="component" value="Unassembled WGS sequence"/>
</dbReference>
<name>A0A1G2L3U8_9BACT</name>
<organism evidence="1 2">
    <name type="scientific">Candidatus Sungbacteria bacterium RIFCSPLOWO2_01_FULL_47_10</name>
    <dbReference type="NCBI Taxonomy" id="1802276"/>
    <lineage>
        <taxon>Bacteria</taxon>
        <taxon>Candidatus Sungiibacteriota</taxon>
    </lineage>
</organism>